<evidence type="ECO:0000256" key="5">
    <source>
        <dbReference type="ARBA" id="ARBA00022679"/>
    </source>
</evidence>
<keyword evidence="4 12" id="KW-0328">Glycosyltransferase</keyword>
<keyword evidence="9 12" id="KW-0472">Membrane</keyword>
<feature type="transmembrane region" description="Helical" evidence="12">
    <location>
        <begin position="198"/>
        <end position="218"/>
    </location>
</feature>
<comment type="subcellular location">
    <subcellularLocation>
        <location evidence="1 12">Endoplasmic reticulum membrane</location>
        <topology evidence="1 12">Multi-pass membrane protein</topology>
    </subcellularLocation>
</comment>
<keyword evidence="7 12" id="KW-0256">Endoplasmic reticulum</keyword>
<dbReference type="AlphaFoldDB" id="A0A9W7SJD6"/>
<dbReference type="PANTHER" id="PTHR22760">
    <property type="entry name" value="GLYCOSYLTRANSFERASE"/>
    <property type="match status" value="1"/>
</dbReference>
<reference evidence="13 14" key="1">
    <citation type="journal article" date="2018" name="IMA Fungus">
        <title>IMA Genome-F 10: Nine draft genome sequences of Claviceps purpurea s.lat., including C. arundinis, C. humidiphila, and C. cf. spartinae, pseudomolecules for the pitch canker pathogen Fusarium circinatum, draft genome of Davidsoniella eucalypti, Grosmannia galeiformis, Quambalaria eucalypti, and Teratosphaeria destructans.</title>
        <authorList>
            <person name="Wingfield B.D."/>
            <person name="Liu M."/>
            <person name="Nguyen H.D."/>
            <person name="Lane F.A."/>
            <person name="Morgan S.W."/>
            <person name="De Vos L."/>
            <person name="Wilken P.M."/>
            <person name="Duong T.A."/>
            <person name="Aylward J."/>
            <person name="Coetzee M.P."/>
            <person name="Dadej K."/>
            <person name="De Beer Z.W."/>
            <person name="Findlay W."/>
            <person name="Havenga M."/>
            <person name="Kolarik M."/>
            <person name="Menzies J.G."/>
            <person name="Naidoo K."/>
            <person name="Pochopski O."/>
            <person name="Shoukouhi P."/>
            <person name="Santana Q.C."/>
            <person name="Seifert K.A."/>
            <person name="Soal N."/>
            <person name="Steenkamp E.T."/>
            <person name="Tatham C.T."/>
            <person name="van der Nest M.A."/>
            <person name="Wingfield M.J."/>
        </authorList>
    </citation>
    <scope>NUCLEOTIDE SEQUENCE [LARGE SCALE GENOMIC DNA]</scope>
    <source>
        <strain evidence="13">CMW44962</strain>
    </source>
</reference>
<comment type="function">
    <text evidence="10">Mannosyltransferase that operates in the biosynthetic pathway of dolichol-linked oligosaccharides, the glycan precursors employed in protein asparagine (N)-glycosylation. The assembly of dolichol-linked oligosaccharides begins on the cytosolic side of the endoplasmic reticulum membrane and finishes in its lumen. The sequential addition of sugars to dolichol pyrophosphate produces dolichol-linked oligosaccharides containing fourteen sugars, including two GlcNAcs, nine mannoses and three glucoses. Once assembled, the oligosaccharide is transferred from the lipid to nascent proteins by oligosaccharyltransferases. In the lumen of the endoplasmic reticulum, adds the eighth mannose residue in an alpha-1,6 linkage onto Man(7)GlcNAc(2)-PP-dolichol to produce Man(8)GlcNAc(2)-PP-dolichol.</text>
</comment>
<feature type="transmembrane region" description="Helical" evidence="12">
    <location>
        <begin position="407"/>
        <end position="433"/>
    </location>
</feature>
<reference evidence="13 14" key="2">
    <citation type="journal article" date="2021" name="Curr. Genet.">
        <title>Genetic response to nitrogen starvation in the aggressive Eucalyptus foliar pathogen Teratosphaeria destructans.</title>
        <authorList>
            <person name="Havenga M."/>
            <person name="Wingfield B.D."/>
            <person name="Wingfield M.J."/>
            <person name="Dreyer L.L."/>
            <person name="Roets F."/>
            <person name="Aylward J."/>
        </authorList>
    </citation>
    <scope>NUCLEOTIDE SEQUENCE [LARGE SCALE GENOMIC DNA]</scope>
    <source>
        <strain evidence="13">CMW44962</strain>
    </source>
</reference>
<protein>
    <recommendedName>
        <fullName evidence="12">Mannosyltransferase</fullName>
        <ecNumber evidence="12">2.4.1.-</ecNumber>
    </recommendedName>
</protein>
<dbReference type="GO" id="GO:0005789">
    <property type="term" value="C:endoplasmic reticulum membrane"/>
    <property type="evidence" value="ECO:0007669"/>
    <property type="project" value="UniProtKB-SubCell"/>
</dbReference>
<dbReference type="GO" id="GO:0052917">
    <property type="term" value="F:dol-P-Man:Man(7)GlcNAc(2)-PP-Dol alpha-1,6-mannosyltransferase activity"/>
    <property type="evidence" value="ECO:0007669"/>
    <property type="project" value="UniProtKB-EC"/>
</dbReference>
<evidence type="ECO:0000256" key="7">
    <source>
        <dbReference type="ARBA" id="ARBA00022824"/>
    </source>
</evidence>
<evidence type="ECO:0000256" key="10">
    <source>
        <dbReference type="ARBA" id="ARBA00044721"/>
    </source>
</evidence>
<accession>A0A9W7SJD6</accession>
<dbReference type="PANTHER" id="PTHR22760:SF1">
    <property type="entry name" value="DOL-P-MAN:MAN(7)GLCNAC(2)-PP-DOL ALPHA-1,6-MANNOSYLTRANSFERASE"/>
    <property type="match status" value="1"/>
</dbReference>
<evidence type="ECO:0000256" key="2">
    <source>
        <dbReference type="ARBA" id="ARBA00004922"/>
    </source>
</evidence>
<evidence type="ECO:0000256" key="6">
    <source>
        <dbReference type="ARBA" id="ARBA00022692"/>
    </source>
</evidence>
<feature type="transmembrane region" description="Helical" evidence="12">
    <location>
        <begin position="53"/>
        <end position="72"/>
    </location>
</feature>
<feature type="transmembrane region" description="Helical" evidence="12">
    <location>
        <begin position="380"/>
        <end position="401"/>
    </location>
</feature>
<evidence type="ECO:0000313" key="14">
    <source>
        <dbReference type="Proteomes" id="UP001138500"/>
    </source>
</evidence>
<name>A0A9W7SJD6_9PEZI</name>
<proteinExistence type="inferred from homology"/>
<evidence type="ECO:0000256" key="11">
    <source>
        <dbReference type="ARBA" id="ARBA00048899"/>
    </source>
</evidence>
<gene>
    <name evidence="13" type="ORF">Tdes44962_MAKER00955</name>
</gene>
<dbReference type="GO" id="GO:0006487">
    <property type="term" value="P:protein N-linked glycosylation"/>
    <property type="evidence" value="ECO:0007669"/>
    <property type="project" value="TreeGrafter"/>
</dbReference>
<keyword evidence="14" id="KW-1185">Reference proteome</keyword>
<evidence type="ECO:0000256" key="1">
    <source>
        <dbReference type="ARBA" id="ARBA00004477"/>
    </source>
</evidence>
<dbReference type="EC" id="2.4.1.-" evidence="12"/>
<evidence type="ECO:0000256" key="3">
    <source>
        <dbReference type="ARBA" id="ARBA00007063"/>
    </source>
</evidence>
<keyword evidence="8 12" id="KW-1133">Transmembrane helix</keyword>
<keyword evidence="6 12" id="KW-0812">Transmembrane</keyword>
<keyword evidence="5" id="KW-0808">Transferase</keyword>
<evidence type="ECO:0000256" key="9">
    <source>
        <dbReference type="ARBA" id="ARBA00023136"/>
    </source>
</evidence>
<dbReference type="EMBL" id="RIBY02002422">
    <property type="protein sequence ID" value="KAH9815707.1"/>
    <property type="molecule type" value="Genomic_DNA"/>
</dbReference>
<dbReference type="Proteomes" id="UP001138500">
    <property type="component" value="Unassembled WGS sequence"/>
</dbReference>
<organism evidence="13 14">
    <name type="scientific">Teratosphaeria destructans</name>
    <dbReference type="NCBI Taxonomy" id="418781"/>
    <lineage>
        <taxon>Eukaryota</taxon>
        <taxon>Fungi</taxon>
        <taxon>Dikarya</taxon>
        <taxon>Ascomycota</taxon>
        <taxon>Pezizomycotina</taxon>
        <taxon>Dothideomycetes</taxon>
        <taxon>Dothideomycetidae</taxon>
        <taxon>Mycosphaerellales</taxon>
        <taxon>Teratosphaeriaceae</taxon>
        <taxon>Teratosphaeria</taxon>
    </lineage>
</organism>
<evidence type="ECO:0000256" key="4">
    <source>
        <dbReference type="ARBA" id="ARBA00022676"/>
    </source>
</evidence>
<dbReference type="Pfam" id="PF03901">
    <property type="entry name" value="Glyco_transf_22"/>
    <property type="match status" value="1"/>
</dbReference>
<comment type="pathway">
    <text evidence="2">Protein modification; protein glycosylation.</text>
</comment>
<evidence type="ECO:0000256" key="8">
    <source>
        <dbReference type="ARBA" id="ARBA00022989"/>
    </source>
</evidence>
<comment type="similarity">
    <text evidence="3 12">Belongs to the glycosyltransferase 22 family.</text>
</comment>
<comment type="caution">
    <text evidence="13">The sequence shown here is derived from an EMBL/GenBank/DDBJ whole genome shotgun (WGS) entry which is preliminary data.</text>
</comment>
<comment type="catalytic activity">
    <reaction evidence="11">
        <text>an alpha-D-Man-(1-&gt;2)-alpha-D-Man-(1-&gt;2)-alpha-D-Man-(1-&gt;3)-[alpha-D-Man-(1-&gt;2)-alpha-D-Man-(1-&gt;3)-alpha-D-Man-(1-&gt;6)]-beta-D-Man-(1-&gt;4)-beta-D-GlcNAc-(1-&gt;4)-alpha-D-GlcNAc-diphospho-di-trans,poly-cis-dolichol + a di-trans,poly-cis-dolichyl beta-D-mannosyl phosphate = an alpha-D-Man-(1-&gt;2)-alpha-D-Man-(1-&gt;2)-alpha-D-Man-(1-&gt;3)-[alpha-D-Man-(1-&gt;2)-alpha-D-Man-(1-&gt;3)-[alpha-D-Man-(1-&gt;6)]-alpha-D-Man-(1-&gt;6)]-beta-D-Man-(1-&gt;4)-beta-D-GlcNAc-(1-&gt;4)-alpha-D-GlcNAc-diphospho-di-trans,poly-cis-dolichol + a di-trans,poly-cis-dolichyl phosphate + H(+)</text>
        <dbReference type="Rhea" id="RHEA:29535"/>
        <dbReference type="Rhea" id="RHEA-COMP:19498"/>
        <dbReference type="Rhea" id="RHEA-COMP:19501"/>
        <dbReference type="Rhea" id="RHEA-COMP:19518"/>
        <dbReference type="Rhea" id="RHEA-COMP:19519"/>
        <dbReference type="ChEBI" id="CHEBI:15378"/>
        <dbReference type="ChEBI" id="CHEBI:57683"/>
        <dbReference type="ChEBI" id="CHEBI:58211"/>
        <dbReference type="ChEBI" id="CHEBI:132517"/>
        <dbReference type="ChEBI" id="CHEBI:132519"/>
        <dbReference type="EC" id="2.4.1.260"/>
    </reaction>
    <physiologicalReaction direction="left-to-right" evidence="11">
        <dbReference type="Rhea" id="RHEA:29536"/>
    </physiologicalReaction>
</comment>
<evidence type="ECO:0000313" key="13">
    <source>
        <dbReference type="EMBL" id="KAH9815707.1"/>
    </source>
</evidence>
<evidence type="ECO:0000256" key="12">
    <source>
        <dbReference type="RuleBase" id="RU363075"/>
    </source>
</evidence>
<sequence length="602" mass="67252">MSLADPRYIWRALELRAARQQDSNNKKMDKYIGNRIGMLRRSNNLTDHLAEDVATYLLLWGVMLLHLFVSPYTKVEESFNMQATHDILIYGVPLTNSSSVLAEYDHVSFPGSVPRTFVGSLLLAGVTTLLGPLGLLERIDTAQLVARGVLGTANMAAIYHVKKAIDTAFGKTAGRWYVLLQASQFHVMYYASRTLPNMFAFPITTVALANFILVKSVTSKSPRSARRRRLALYLLTVAGIIFRSEIAILLAAETLLLLVRQRVSLTKEIIPAGLAGAAISLATTVSIDSFFWQQSPLWPEWVGFYYNTVLGKSSDWGTSPVHFYIVDALPRLLLNPITYVVCMPLALATKATQQTSQDILIPHGVFILLYSFLPHKEWRFVVYSVPAFTAVASAGAAWIWTRRTKSLVYGLLSIALVLSTMASFVTTMGLLYISSLNYPGGEALHALHSVASAERNIPKRVYLDNLACQTGVTRFQQINAAWLYDKTEDEEILLDPTFWQQFDYVLAEHPERVIGSWQPVDTIEGFAGLKIKPQQEGDLLPLARHLRTNVSGSVLAKLQELYSDLAHTLRKRVTRGYWPAVKTAPRLHVLKKEPPPVVQEFT</sequence>
<dbReference type="OrthoDB" id="19039at2759"/>
<dbReference type="InterPro" id="IPR005599">
    <property type="entry name" value="GPI_mannosylTrfase"/>
</dbReference>
<feature type="transmembrane region" description="Helical" evidence="12">
    <location>
        <begin position="117"/>
        <end position="136"/>
    </location>
</feature>
<feature type="transmembrane region" description="Helical" evidence="12">
    <location>
        <begin position="230"/>
        <end position="252"/>
    </location>
</feature>